<evidence type="ECO:0000256" key="1">
    <source>
        <dbReference type="SAM" id="Phobius"/>
    </source>
</evidence>
<dbReference type="AlphaFoldDB" id="A0A3B0TJM4"/>
<evidence type="ECO:0000313" key="2">
    <source>
        <dbReference type="EMBL" id="VAW12359.1"/>
    </source>
</evidence>
<accession>A0A3B0TJM4</accession>
<dbReference type="EMBL" id="UOEN01000097">
    <property type="protein sequence ID" value="VAW12359.1"/>
    <property type="molecule type" value="Genomic_DNA"/>
</dbReference>
<keyword evidence="1" id="KW-0812">Transmembrane</keyword>
<gene>
    <name evidence="2" type="ORF">MNBD_BACTEROID05-553</name>
</gene>
<sequence>MDLDSVSKIVVTLAAFIGIALGIFNFVHNRRKQKVHLKVTPRAAHYIGNTEDGKETYLYSSNEFEREDVADTLVVEVINLSAFPVIIGEVGLRKKWTRRRMAMPIPKLIDKGEWPRKLEPRESVIAHFDLTQLLGEVNLRKARCAYAKTICGELQTGTSKALKDLVRLVKQAT</sequence>
<reference evidence="2" key="1">
    <citation type="submission" date="2018-06" db="EMBL/GenBank/DDBJ databases">
        <authorList>
            <person name="Zhirakovskaya E."/>
        </authorList>
    </citation>
    <scope>NUCLEOTIDE SEQUENCE</scope>
</reference>
<keyword evidence="1" id="KW-0472">Membrane</keyword>
<name>A0A3B0TJM4_9ZZZZ</name>
<protein>
    <submittedName>
        <fullName evidence="2">Uncharacterized protein</fullName>
    </submittedName>
</protein>
<keyword evidence="1" id="KW-1133">Transmembrane helix</keyword>
<proteinExistence type="predicted"/>
<feature type="transmembrane region" description="Helical" evidence="1">
    <location>
        <begin position="6"/>
        <end position="27"/>
    </location>
</feature>
<organism evidence="2">
    <name type="scientific">hydrothermal vent metagenome</name>
    <dbReference type="NCBI Taxonomy" id="652676"/>
    <lineage>
        <taxon>unclassified sequences</taxon>
        <taxon>metagenomes</taxon>
        <taxon>ecological metagenomes</taxon>
    </lineage>
</organism>